<dbReference type="AlphaFoldDB" id="A0A915JWC2"/>
<evidence type="ECO:0000313" key="2">
    <source>
        <dbReference type="WBParaSite" id="nRc.2.0.1.t30032-RA"/>
    </source>
</evidence>
<proteinExistence type="predicted"/>
<evidence type="ECO:0000313" key="1">
    <source>
        <dbReference type="Proteomes" id="UP000887565"/>
    </source>
</evidence>
<name>A0A915JWC2_ROMCU</name>
<protein>
    <submittedName>
        <fullName evidence="2">Maturase K</fullName>
    </submittedName>
</protein>
<reference evidence="2" key="1">
    <citation type="submission" date="2022-11" db="UniProtKB">
        <authorList>
            <consortium name="WormBaseParasite"/>
        </authorList>
    </citation>
    <scope>IDENTIFICATION</scope>
</reference>
<sequence>NIEKKSNSYGFSWHEIGLVPKTLIRGAITSWLKGHLDLSFSAERNGMQLTQRYRTKGKFSLRSVRLEKAVFTFGSLVSILEYSLLWKSAQEYSLLRVRRTTSAMVSICRFSGILGYKYAKEIRSSVEYEAFTDIP</sequence>
<dbReference type="Proteomes" id="UP000887565">
    <property type="component" value="Unplaced"/>
</dbReference>
<dbReference type="WBParaSite" id="nRc.2.0.1.t30032-RA">
    <property type="protein sequence ID" value="nRc.2.0.1.t30032-RA"/>
    <property type="gene ID" value="nRc.2.0.1.g30032"/>
</dbReference>
<keyword evidence="1" id="KW-1185">Reference proteome</keyword>
<organism evidence="1 2">
    <name type="scientific">Romanomermis culicivorax</name>
    <name type="common">Nematode worm</name>
    <dbReference type="NCBI Taxonomy" id="13658"/>
    <lineage>
        <taxon>Eukaryota</taxon>
        <taxon>Metazoa</taxon>
        <taxon>Ecdysozoa</taxon>
        <taxon>Nematoda</taxon>
        <taxon>Enoplea</taxon>
        <taxon>Dorylaimia</taxon>
        <taxon>Mermithida</taxon>
        <taxon>Mermithoidea</taxon>
        <taxon>Mermithidae</taxon>
        <taxon>Romanomermis</taxon>
    </lineage>
</organism>
<accession>A0A915JWC2</accession>